<evidence type="ECO:0000256" key="2">
    <source>
        <dbReference type="SAM" id="Phobius"/>
    </source>
</evidence>
<proteinExistence type="predicted"/>
<keyword evidence="2" id="KW-1133">Transmembrane helix</keyword>
<evidence type="ECO:0000256" key="1">
    <source>
        <dbReference type="SAM" id="MobiDB-lite"/>
    </source>
</evidence>
<dbReference type="EMBL" id="JARIHO010000024">
    <property type="protein sequence ID" value="KAJ7342959.1"/>
    <property type="molecule type" value="Genomic_DNA"/>
</dbReference>
<gene>
    <name evidence="3" type="ORF">DFH08DRAFT_237600</name>
</gene>
<dbReference type="Gene3D" id="2.60.120.260">
    <property type="entry name" value="Galactose-binding domain-like"/>
    <property type="match status" value="1"/>
</dbReference>
<evidence type="ECO:0000313" key="4">
    <source>
        <dbReference type="Proteomes" id="UP001218218"/>
    </source>
</evidence>
<comment type="caution">
    <text evidence="3">The sequence shown here is derived from an EMBL/GenBank/DDBJ whole genome shotgun (WGS) entry which is preliminary data.</text>
</comment>
<evidence type="ECO:0000313" key="3">
    <source>
        <dbReference type="EMBL" id="KAJ7342959.1"/>
    </source>
</evidence>
<feature type="region of interest" description="Disordered" evidence="1">
    <location>
        <begin position="178"/>
        <end position="198"/>
    </location>
</feature>
<dbReference type="Proteomes" id="UP001218218">
    <property type="component" value="Unassembled WGS sequence"/>
</dbReference>
<accession>A0AAD7ENK0</accession>
<feature type="transmembrane region" description="Helical" evidence="2">
    <location>
        <begin position="100"/>
        <end position="122"/>
    </location>
</feature>
<protein>
    <submittedName>
        <fullName evidence="3">Uncharacterized protein</fullName>
    </submittedName>
</protein>
<name>A0AAD7ENK0_9AGAR</name>
<reference evidence="3" key="1">
    <citation type="submission" date="2023-03" db="EMBL/GenBank/DDBJ databases">
        <title>Massive genome expansion in bonnet fungi (Mycena s.s.) driven by repeated elements and novel gene families across ecological guilds.</title>
        <authorList>
            <consortium name="Lawrence Berkeley National Laboratory"/>
            <person name="Harder C.B."/>
            <person name="Miyauchi S."/>
            <person name="Viragh M."/>
            <person name="Kuo A."/>
            <person name="Thoen E."/>
            <person name="Andreopoulos B."/>
            <person name="Lu D."/>
            <person name="Skrede I."/>
            <person name="Drula E."/>
            <person name="Henrissat B."/>
            <person name="Morin E."/>
            <person name="Kohler A."/>
            <person name="Barry K."/>
            <person name="LaButti K."/>
            <person name="Morin E."/>
            <person name="Salamov A."/>
            <person name="Lipzen A."/>
            <person name="Mereny Z."/>
            <person name="Hegedus B."/>
            <person name="Baldrian P."/>
            <person name="Stursova M."/>
            <person name="Weitz H."/>
            <person name="Taylor A."/>
            <person name="Grigoriev I.V."/>
            <person name="Nagy L.G."/>
            <person name="Martin F."/>
            <person name="Kauserud H."/>
        </authorList>
    </citation>
    <scope>NUCLEOTIDE SEQUENCE</scope>
    <source>
        <strain evidence="3">CBHHK002</strain>
    </source>
</reference>
<dbReference type="AlphaFoldDB" id="A0AAD7ENK0"/>
<keyword evidence="2" id="KW-0472">Membrane</keyword>
<organism evidence="3 4">
    <name type="scientific">Mycena albidolilacea</name>
    <dbReference type="NCBI Taxonomy" id="1033008"/>
    <lineage>
        <taxon>Eukaryota</taxon>
        <taxon>Fungi</taxon>
        <taxon>Dikarya</taxon>
        <taxon>Basidiomycota</taxon>
        <taxon>Agaricomycotina</taxon>
        <taxon>Agaricomycetes</taxon>
        <taxon>Agaricomycetidae</taxon>
        <taxon>Agaricales</taxon>
        <taxon>Marasmiineae</taxon>
        <taxon>Mycenaceae</taxon>
        <taxon>Mycena</taxon>
    </lineage>
</organism>
<sequence>MYGGINNGSAGQVLNASLAVDGGPPVFFVPSTQPAAVTTNNLIFNSGDLADGSHTLVVTAENDHTVWADYFLVKPGAASSASASPSALSNPTPHKTPTDLIILVAVGAGVLGLVVIAAFFFLRRRKRRRAPRQTAAGTSLACHPFIQLIPLQSRCPTSRPSRNLSAVSLPLRQVTRTPRCRGATHTSTRRPLRPGTRRAREICTERYRTASAG</sequence>
<feature type="compositionally biased region" description="Basic residues" evidence="1">
    <location>
        <begin position="187"/>
        <end position="197"/>
    </location>
</feature>
<keyword evidence="2" id="KW-0812">Transmembrane</keyword>
<keyword evidence="4" id="KW-1185">Reference proteome</keyword>